<evidence type="ECO:0000313" key="5">
    <source>
        <dbReference type="EMBL" id="CAE0120016.1"/>
    </source>
</evidence>
<evidence type="ECO:0000256" key="3">
    <source>
        <dbReference type="SAM" id="MobiDB-lite"/>
    </source>
</evidence>
<dbReference type="PANTHER" id="PTHR23048">
    <property type="entry name" value="MYOSIN LIGHT CHAIN 1, 3"/>
    <property type="match status" value="1"/>
</dbReference>
<dbReference type="FunFam" id="1.10.238.10:FF:000178">
    <property type="entry name" value="Calmodulin-2 A"/>
    <property type="match status" value="1"/>
</dbReference>
<dbReference type="InterPro" id="IPR018247">
    <property type="entry name" value="EF_Hand_1_Ca_BS"/>
</dbReference>
<feature type="domain" description="EF-hand" evidence="4">
    <location>
        <begin position="119"/>
        <end position="154"/>
    </location>
</feature>
<evidence type="ECO:0000256" key="1">
    <source>
        <dbReference type="ARBA" id="ARBA00022737"/>
    </source>
</evidence>
<dbReference type="CDD" id="cd00051">
    <property type="entry name" value="EFh"/>
    <property type="match status" value="1"/>
</dbReference>
<dbReference type="EMBL" id="HBHX01037269">
    <property type="protein sequence ID" value="CAE0120016.1"/>
    <property type="molecule type" value="Transcribed_RNA"/>
</dbReference>
<reference evidence="5" key="1">
    <citation type="submission" date="2021-01" db="EMBL/GenBank/DDBJ databases">
        <authorList>
            <person name="Corre E."/>
            <person name="Pelletier E."/>
            <person name="Niang G."/>
            <person name="Scheremetjew M."/>
            <person name="Finn R."/>
            <person name="Kale V."/>
            <person name="Holt S."/>
            <person name="Cochrane G."/>
            <person name="Meng A."/>
            <person name="Brown T."/>
            <person name="Cohen L."/>
        </authorList>
    </citation>
    <scope>NUCLEOTIDE SEQUENCE</scope>
    <source>
        <strain evidence="5">CCMP281</strain>
    </source>
</reference>
<dbReference type="Gene3D" id="1.10.238.10">
    <property type="entry name" value="EF-hand"/>
    <property type="match status" value="1"/>
</dbReference>
<dbReference type="PROSITE" id="PS50222">
    <property type="entry name" value="EF_HAND_2"/>
    <property type="match status" value="2"/>
</dbReference>
<gene>
    <name evidence="5" type="ORF">HERI1096_LOCUS20717</name>
</gene>
<dbReference type="Pfam" id="PF13499">
    <property type="entry name" value="EF-hand_7"/>
    <property type="match status" value="1"/>
</dbReference>
<dbReference type="PROSITE" id="PS00018">
    <property type="entry name" value="EF_HAND_1"/>
    <property type="match status" value="2"/>
</dbReference>
<accession>A0A7S3F0K3</accession>
<dbReference type="GO" id="GO:0016460">
    <property type="term" value="C:myosin II complex"/>
    <property type="evidence" value="ECO:0007669"/>
    <property type="project" value="TreeGrafter"/>
</dbReference>
<feature type="compositionally biased region" description="Polar residues" evidence="3">
    <location>
        <begin position="25"/>
        <end position="37"/>
    </location>
</feature>
<protein>
    <recommendedName>
        <fullName evidence="4">EF-hand domain-containing protein</fullName>
    </recommendedName>
</protein>
<evidence type="ECO:0000256" key="2">
    <source>
        <dbReference type="ARBA" id="ARBA00022837"/>
    </source>
</evidence>
<evidence type="ECO:0000259" key="4">
    <source>
        <dbReference type="PROSITE" id="PS50222"/>
    </source>
</evidence>
<name>A0A7S3F0K3_9EUKA</name>
<proteinExistence type="predicted"/>
<dbReference type="InterPro" id="IPR002048">
    <property type="entry name" value="EF_hand_dom"/>
</dbReference>
<dbReference type="SUPFAM" id="SSF47473">
    <property type="entry name" value="EF-hand"/>
    <property type="match status" value="1"/>
</dbReference>
<feature type="region of interest" description="Disordered" evidence="3">
    <location>
        <begin position="1"/>
        <end position="40"/>
    </location>
</feature>
<organism evidence="5">
    <name type="scientific">Haptolina ericina</name>
    <dbReference type="NCBI Taxonomy" id="156174"/>
    <lineage>
        <taxon>Eukaryota</taxon>
        <taxon>Haptista</taxon>
        <taxon>Haptophyta</taxon>
        <taxon>Prymnesiophyceae</taxon>
        <taxon>Prymnesiales</taxon>
        <taxon>Prymnesiaceae</taxon>
        <taxon>Haptolina</taxon>
    </lineage>
</organism>
<keyword evidence="1" id="KW-0677">Repeat</keyword>
<keyword evidence="2" id="KW-0106">Calcium</keyword>
<dbReference type="GO" id="GO:0005509">
    <property type="term" value="F:calcium ion binding"/>
    <property type="evidence" value="ECO:0007669"/>
    <property type="project" value="InterPro"/>
</dbReference>
<dbReference type="AlphaFoldDB" id="A0A7S3F0K3"/>
<dbReference type="InterPro" id="IPR011992">
    <property type="entry name" value="EF-hand-dom_pair"/>
</dbReference>
<dbReference type="InterPro" id="IPR050230">
    <property type="entry name" value="CALM/Myosin/TropC-like"/>
</dbReference>
<dbReference type="PANTHER" id="PTHR23048:SF0">
    <property type="entry name" value="CALMODULIN LIKE 3"/>
    <property type="match status" value="1"/>
</dbReference>
<sequence>MPMVRGFNPARLNKARQAQLRGDTASPTKNGSQQESAQRPGAQLEMFGLCPVTPTQPGAGSSVPSPGPRAPSYTLRLTPTAQLKAMSNRERAAMPLGDAHTLPMAQNGDEHLVNTLSERQVHELRVAFDRFDANGDGTISAPEMRTVCIELGASLSDEEMDQIFAQLDVDASGRLDWSEYLRAMARQLIIREGKAELDLAFDYLFRERRCDDAGTIPAAEIRALMQTGGDPLTDEEADAFLQLADPGGTGLVPLETLMTLPCWEVLDGMQRV</sequence>
<dbReference type="SMART" id="SM00054">
    <property type="entry name" value="EFh"/>
    <property type="match status" value="2"/>
</dbReference>
<feature type="domain" description="EF-hand" evidence="4">
    <location>
        <begin position="155"/>
        <end position="190"/>
    </location>
</feature>